<proteinExistence type="predicted"/>
<accession>A0A4R9KB60</accession>
<reference evidence="2" key="1">
    <citation type="journal article" date="2019" name="PLoS Negl. Trop. Dis.">
        <title>Revisiting the worldwide diversity of Leptospira species in the environment.</title>
        <authorList>
            <person name="Vincent A.T."/>
            <person name="Schiettekatte O."/>
            <person name="Bourhy P."/>
            <person name="Veyrier F.J."/>
            <person name="Picardeau M."/>
        </authorList>
    </citation>
    <scope>NUCLEOTIDE SEQUENCE [LARGE SCALE GENOMIC DNA]</scope>
    <source>
        <strain evidence="2">201702476</strain>
    </source>
</reference>
<feature type="transmembrane region" description="Helical" evidence="1">
    <location>
        <begin position="63"/>
        <end position="81"/>
    </location>
</feature>
<name>A0A4R9KB60_9LEPT</name>
<organism evidence="2 3">
    <name type="scientific">Leptospira ognonensis</name>
    <dbReference type="NCBI Taxonomy" id="2484945"/>
    <lineage>
        <taxon>Bacteria</taxon>
        <taxon>Pseudomonadati</taxon>
        <taxon>Spirochaetota</taxon>
        <taxon>Spirochaetia</taxon>
        <taxon>Leptospirales</taxon>
        <taxon>Leptospiraceae</taxon>
        <taxon>Leptospira</taxon>
    </lineage>
</organism>
<keyword evidence="3" id="KW-1185">Reference proteome</keyword>
<sequence>MTPLSYFSFAWRILVRDRLYTLSYGMCGIILSTFFFQSVRIHIHLYGGISLSSIVSFDQTPQILFYTSLFSLMSLALFHSIQRLGDIGVMMAVGGNRLGCIWLHSLVILLLLVPSALIGFSLGLGFTQPSTFDLAKEIQTFFIGLAFVVLICFSVSFPTVGLTTFIDPYRAIRRQR</sequence>
<comment type="caution">
    <text evidence="2">The sequence shown here is derived from an EMBL/GenBank/DDBJ whole genome shotgun (WGS) entry which is preliminary data.</text>
</comment>
<keyword evidence="1" id="KW-0472">Membrane</keyword>
<dbReference type="EMBL" id="RQGD01000002">
    <property type="protein sequence ID" value="TGL63957.1"/>
    <property type="molecule type" value="Genomic_DNA"/>
</dbReference>
<feature type="transmembrane region" description="Helical" evidence="1">
    <location>
        <begin position="138"/>
        <end position="166"/>
    </location>
</feature>
<evidence type="ECO:0000313" key="3">
    <source>
        <dbReference type="Proteomes" id="UP000297693"/>
    </source>
</evidence>
<protein>
    <submittedName>
        <fullName evidence="2">ABC transporter permease</fullName>
    </submittedName>
</protein>
<evidence type="ECO:0000256" key="1">
    <source>
        <dbReference type="SAM" id="Phobius"/>
    </source>
</evidence>
<keyword evidence="1" id="KW-1133">Transmembrane helix</keyword>
<dbReference type="AlphaFoldDB" id="A0A4R9KB60"/>
<feature type="transmembrane region" description="Helical" evidence="1">
    <location>
        <begin position="21"/>
        <end position="43"/>
    </location>
</feature>
<feature type="transmembrane region" description="Helical" evidence="1">
    <location>
        <begin position="101"/>
        <end position="126"/>
    </location>
</feature>
<keyword evidence="1" id="KW-0812">Transmembrane</keyword>
<dbReference type="Proteomes" id="UP000297693">
    <property type="component" value="Unassembled WGS sequence"/>
</dbReference>
<evidence type="ECO:0000313" key="2">
    <source>
        <dbReference type="EMBL" id="TGL63957.1"/>
    </source>
</evidence>
<dbReference type="OrthoDB" id="344457at2"/>
<dbReference type="RefSeq" id="WP_135621454.1">
    <property type="nucleotide sequence ID" value="NZ_RQGD01000002.1"/>
</dbReference>
<gene>
    <name evidence="2" type="ORF">EHQ58_00915</name>
</gene>